<evidence type="ECO:0000256" key="2">
    <source>
        <dbReference type="ARBA" id="ARBA00009774"/>
    </source>
</evidence>
<dbReference type="Gene3D" id="3.90.480.10">
    <property type="entry name" value="Sulfite Reductase Hemoprotein,Domain 2"/>
    <property type="match status" value="1"/>
</dbReference>
<dbReference type="SUPFAM" id="SSF63965">
    <property type="entry name" value="Precorrin-8X methylmutase CbiC/CobH"/>
    <property type="match status" value="1"/>
</dbReference>
<evidence type="ECO:0000256" key="7">
    <source>
        <dbReference type="ARBA" id="ARBA00023235"/>
    </source>
</evidence>
<accession>A0ABP7XYC1</accession>
<evidence type="ECO:0000259" key="9">
    <source>
        <dbReference type="Pfam" id="PF03460"/>
    </source>
</evidence>
<comment type="caution">
    <text evidence="10">The sequence shown here is derived from an EMBL/GenBank/DDBJ whole genome shotgun (WGS) entry which is preliminary data.</text>
</comment>
<evidence type="ECO:0000313" key="11">
    <source>
        <dbReference type="Proteomes" id="UP001501495"/>
    </source>
</evidence>
<evidence type="ECO:0000256" key="1">
    <source>
        <dbReference type="ARBA" id="ARBA00004953"/>
    </source>
</evidence>
<feature type="domain" description="Nitrite/Sulfite reductase ferredoxin-like" evidence="9">
    <location>
        <begin position="24"/>
        <end position="73"/>
    </location>
</feature>
<keyword evidence="6" id="KW-0411">Iron-sulfur</keyword>
<dbReference type="InterPro" id="IPR036136">
    <property type="entry name" value="Nit/Sulf_reduc_fer-like_dom_sf"/>
</dbReference>
<evidence type="ECO:0000256" key="4">
    <source>
        <dbReference type="ARBA" id="ARBA00022723"/>
    </source>
</evidence>
<evidence type="ECO:0008006" key="12">
    <source>
        <dbReference type="Google" id="ProtNLM"/>
    </source>
</evidence>
<evidence type="ECO:0000259" key="8">
    <source>
        <dbReference type="Pfam" id="PF02570"/>
    </source>
</evidence>
<keyword evidence="11" id="KW-1185">Reference proteome</keyword>
<keyword evidence="4" id="KW-0479">Metal-binding</keyword>
<dbReference type="PANTHER" id="PTHR43588:SF1">
    <property type="entry name" value="COBALT-PRECORRIN-8 METHYLMUTASE"/>
    <property type="match status" value="1"/>
</dbReference>
<evidence type="ECO:0000256" key="3">
    <source>
        <dbReference type="ARBA" id="ARBA00022573"/>
    </source>
</evidence>
<sequence>MPSPSVRTRRDRCPGVDRPWPADDGLLVRLRVPGGVVRAEALRALLTVAERHGDGRLHLTSRANLQVRGLPDDGAGRLDPQVRADLAATGLLPAPRHELVRNVLASPATGRAGGRLDLRPVVEDLDRRLCEDDLLAALPGRFLFVLDDGRGDLIDRECDLGLVALDAATVQLRVGTHWGAVVPVAEAAVRLVVLARAFLEARGTGPEAPWHIEELGFPLVVPSAPDPRLPAPSGPLPYGAGPAGRHHEVPQEGWSRAELDTAVGSAEEVVVTPWRGVLVPRHHGEEGPPRRPARRFAYIEQGADIYLDSFATIRREADLSGVPDDAEKLAVRMIHGSGQVDLARDLVVHPRLVSAARAALEAGAPILCDATMVATGVTRSRLPRDNDVRCLLNDPRVPELARSWGTTRSAAAVSLWEPWLEGAVVAIGNAPTALFHLLEMLLDGAPRPAAIVGCPVGFIGAAESKEELELFAERHGIDIPFVTVRGRRGGSAMTSSALNALAQEQE</sequence>
<dbReference type="NCBIfam" id="NF006136">
    <property type="entry name" value="PRK08285.1"/>
    <property type="match status" value="1"/>
</dbReference>
<reference evidence="11" key="1">
    <citation type="journal article" date="2019" name="Int. J. Syst. Evol. Microbiol.">
        <title>The Global Catalogue of Microorganisms (GCM) 10K type strain sequencing project: providing services to taxonomists for standard genome sequencing and annotation.</title>
        <authorList>
            <consortium name="The Broad Institute Genomics Platform"/>
            <consortium name="The Broad Institute Genome Sequencing Center for Infectious Disease"/>
            <person name="Wu L."/>
            <person name="Ma J."/>
        </authorList>
    </citation>
    <scope>NUCLEOTIDE SEQUENCE [LARGE SCALE GENOMIC DNA]</scope>
    <source>
        <strain evidence="11">JCM 16703</strain>
    </source>
</reference>
<gene>
    <name evidence="10" type="ORF">GCM10022215_37110</name>
</gene>
<keyword evidence="7" id="KW-0413">Isomerase</keyword>
<name>A0ABP7XYC1_9ACTN</name>
<dbReference type="Pfam" id="PF02570">
    <property type="entry name" value="CbiC"/>
    <property type="match status" value="1"/>
</dbReference>
<dbReference type="InterPro" id="IPR005117">
    <property type="entry name" value="NiRdtase/SiRdtase_haem-b_fer"/>
</dbReference>
<protein>
    <recommendedName>
        <fullName evidence="12">Precorrin-8X methylmutase</fullName>
    </recommendedName>
</protein>
<comment type="pathway">
    <text evidence="1">Cofactor biosynthesis; adenosylcobalamin biosynthesis.</text>
</comment>
<dbReference type="PANTHER" id="PTHR43588">
    <property type="entry name" value="COBALT-PRECORRIN-8 METHYLMUTASE"/>
    <property type="match status" value="1"/>
</dbReference>
<proteinExistence type="inferred from homology"/>
<dbReference type="InterPro" id="IPR036588">
    <property type="entry name" value="CobH/CbiC_sf"/>
</dbReference>
<dbReference type="Gene3D" id="3.40.50.10230">
    <property type="entry name" value="Cobalamin biosynthesis CobH/CbiC, precorrin-8X methylmutase"/>
    <property type="match status" value="1"/>
</dbReference>
<keyword evidence="3" id="KW-0169">Cobalamin biosynthesis</keyword>
<evidence type="ECO:0000256" key="5">
    <source>
        <dbReference type="ARBA" id="ARBA00023004"/>
    </source>
</evidence>
<evidence type="ECO:0000313" key="10">
    <source>
        <dbReference type="EMBL" id="GAA4126971.1"/>
    </source>
</evidence>
<dbReference type="EMBL" id="BAAAZH010000028">
    <property type="protein sequence ID" value="GAA4126971.1"/>
    <property type="molecule type" value="Genomic_DNA"/>
</dbReference>
<dbReference type="InterPro" id="IPR045854">
    <property type="entry name" value="NO2/SO3_Rdtase_4Fe4S_sf"/>
</dbReference>
<dbReference type="InterPro" id="IPR003722">
    <property type="entry name" value="Cbl_synth_CobH/CbiC"/>
</dbReference>
<comment type="similarity">
    <text evidence="2">Belongs to the CobH/CbiC family.</text>
</comment>
<feature type="domain" description="Cobalamin biosynthesis precorrin-8X methylmutase CobH/CbiC" evidence="8">
    <location>
        <begin position="305"/>
        <end position="503"/>
    </location>
</feature>
<organism evidence="10 11">
    <name type="scientific">Nocardioides fonticola</name>
    <dbReference type="NCBI Taxonomy" id="450363"/>
    <lineage>
        <taxon>Bacteria</taxon>
        <taxon>Bacillati</taxon>
        <taxon>Actinomycetota</taxon>
        <taxon>Actinomycetes</taxon>
        <taxon>Propionibacteriales</taxon>
        <taxon>Nocardioidaceae</taxon>
        <taxon>Nocardioides</taxon>
    </lineage>
</organism>
<dbReference type="SUPFAM" id="SSF55124">
    <property type="entry name" value="Nitrite/Sulfite reductase N-terminal domain-like"/>
    <property type="match status" value="1"/>
</dbReference>
<dbReference type="Gene3D" id="3.30.413.10">
    <property type="entry name" value="Sulfite Reductase Hemoprotein, domain 1"/>
    <property type="match status" value="1"/>
</dbReference>
<evidence type="ECO:0000256" key="6">
    <source>
        <dbReference type="ARBA" id="ARBA00023014"/>
    </source>
</evidence>
<keyword evidence="5" id="KW-0408">Iron</keyword>
<dbReference type="Proteomes" id="UP001501495">
    <property type="component" value="Unassembled WGS sequence"/>
</dbReference>
<dbReference type="Pfam" id="PF03460">
    <property type="entry name" value="NIR_SIR_ferr"/>
    <property type="match status" value="1"/>
</dbReference>